<evidence type="ECO:0000313" key="2">
    <source>
        <dbReference type="Proteomes" id="UP001172778"/>
    </source>
</evidence>
<gene>
    <name evidence="1" type="ORF">PZA18_10555</name>
</gene>
<reference evidence="1" key="1">
    <citation type="submission" date="2023-03" db="EMBL/GenBank/DDBJ databases">
        <title>Chitinimonas shenzhenensis gen. nov., sp. nov., a novel member of family Burkholderiaceae isolated from activated sludge collected in Shen Zhen, China.</title>
        <authorList>
            <person name="Wang X."/>
        </authorList>
    </citation>
    <scope>NUCLEOTIDE SEQUENCE</scope>
    <source>
        <strain evidence="1">DQS-5</strain>
    </source>
</reference>
<protein>
    <submittedName>
        <fullName evidence="1">Uncharacterized protein</fullName>
    </submittedName>
</protein>
<keyword evidence="2" id="KW-1185">Reference proteome</keyword>
<dbReference type="Proteomes" id="UP001172778">
    <property type="component" value="Unassembled WGS sequence"/>
</dbReference>
<sequence length="147" mass="15710">MNPFLEDWLAAGPLLIQRLQGVAGVASVAGGRDLVDVQEQAQAVPAVYVLYGGDRIGSSGGDCQQVFQRWLVVLTVRSVADLQSGSGLHAEAGQLLPRLIRRLSGWKPARGAQALQQVTGPAPILTDDFAYFPLLFELGVFLPTDPD</sequence>
<accession>A0ABT7DZI7</accession>
<evidence type="ECO:0000313" key="1">
    <source>
        <dbReference type="EMBL" id="MDK2124493.1"/>
    </source>
</evidence>
<dbReference type="Pfam" id="PF23840">
    <property type="entry name" value="Phage_tail_terminator"/>
    <property type="match status" value="1"/>
</dbReference>
<organism evidence="1 2">
    <name type="scientific">Parachitinimonas caeni</name>
    <dbReference type="NCBI Taxonomy" id="3031301"/>
    <lineage>
        <taxon>Bacteria</taxon>
        <taxon>Pseudomonadati</taxon>
        <taxon>Pseudomonadota</taxon>
        <taxon>Betaproteobacteria</taxon>
        <taxon>Neisseriales</taxon>
        <taxon>Chitinibacteraceae</taxon>
        <taxon>Parachitinimonas</taxon>
    </lineage>
</organism>
<dbReference type="InterPro" id="IPR056912">
    <property type="entry name" value="Phage_JBD30_tail_term-like"/>
</dbReference>
<dbReference type="RefSeq" id="WP_284100804.1">
    <property type="nucleotide sequence ID" value="NZ_JARRAF010000010.1"/>
</dbReference>
<name>A0ABT7DZI7_9NEIS</name>
<dbReference type="EMBL" id="JARRAF010000010">
    <property type="protein sequence ID" value="MDK2124493.1"/>
    <property type="molecule type" value="Genomic_DNA"/>
</dbReference>
<proteinExistence type="predicted"/>
<comment type="caution">
    <text evidence="1">The sequence shown here is derived from an EMBL/GenBank/DDBJ whole genome shotgun (WGS) entry which is preliminary data.</text>
</comment>